<feature type="region of interest" description="Disordered" evidence="8">
    <location>
        <begin position="256"/>
        <end position="275"/>
    </location>
</feature>
<dbReference type="Pfam" id="PF17875">
    <property type="entry name" value="RPA43_OB"/>
    <property type="match status" value="1"/>
</dbReference>
<dbReference type="InterPro" id="IPR041178">
    <property type="entry name" value="RPA43_OB"/>
</dbReference>
<evidence type="ECO:0000256" key="6">
    <source>
        <dbReference type="ARBA" id="ARBA00023242"/>
    </source>
</evidence>
<dbReference type="PANTHER" id="PTHR12709">
    <property type="entry name" value="DNA-DIRECTED RNA POLYMERASE II, III"/>
    <property type="match status" value="1"/>
</dbReference>
<dbReference type="GO" id="GO:0005736">
    <property type="term" value="C:RNA polymerase I complex"/>
    <property type="evidence" value="ECO:0007669"/>
    <property type="project" value="TreeGrafter"/>
</dbReference>
<evidence type="ECO:0000256" key="3">
    <source>
        <dbReference type="ARBA" id="ARBA00022478"/>
    </source>
</evidence>
<evidence type="ECO:0000256" key="7">
    <source>
        <dbReference type="RuleBase" id="RU369086"/>
    </source>
</evidence>
<comment type="similarity">
    <text evidence="2">Belongs to the eukaryotic RPA43 RNA polymerase subunit family.</text>
</comment>
<name>A0A1D2VP88_9ASCO</name>
<comment type="subcellular location">
    <subcellularLocation>
        <location evidence="1">Nucleus</location>
        <location evidence="1">Nucleolus</location>
    </subcellularLocation>
</comment>
<dbReference type="GeneID" id="30963792"/>
<keyword evidence="5 7" id="KW-0804">Transcription</keyword>
<dbReference type="InterPro" id="IPR041901">
    <property type="entry name" value="RNAP_I_Rpa43_N"/>
</dbReference>
<evidence type="ECO:0000259" key="10">
    <source>
        <dbReference type="Pfam" id="PF17875"/>
    </source>
</evidence>
<dbReference type="PANTHER" id="PTHR12709:SF5">
    <property type="entry name" value="DNA-DIRECTED RNA POLYMERASE I SUBUNIT RPA43"/>
    <property type="match status" value="1"/>
</dbReference>
<evidence type="ECO:0000313" key="12">
    <source>
        <dbReference type="Proteomes" id="UP000095038"/>
    </source>
</evidence>
<dbReference type="FunCoup" id="A0A1D2VP88">
    <property type="interactions" value="296"/>
</dbReference>
<comment type="function">
    <text evidence="7">DNA-dependent RNA polymerase which catalyzes the transcription of DNA into RNA using the four ribonucleoside triphosphates as substrates.</text>
</comment>
<dbReference type="InterPro" id="IPR005576">
    <property type="entry name" value="Rpb7-like_N"/>
</dbReference>
<keyword evidence="12" id="KW-1185">Reference proteome</keyword>
<evidence type="ECO:0000256" key="5">
    <source>
        <dbReference type="ARBA" id="ARBA00023163"/>
    </source>
</evidence>
<accession>A0A1D2VP88</accession>
<dbReference type="FunFam" id="3.30.1490.120:FF:000004">
    <property type="entry name" value="RNA polymerase I subunit Rpa43"/>
    <property type="match status" value="1"/>
</dbReference>
<protein>
    <recommendedName>
        <fullName evidence="7">DNA-directed RNA polymerase subunit</fullName>
    </recommendedName>
</protein>
<evidence type="ECO:0000256" key="2">
    <source>
        <dbReference type="ARBA" id="ARBA00005930"/>
    </source>
</evidence>
<feature type="domain" description="RNA polymerase Rpb7-like N-terminal" evidence="9">
    <location>
        <begin position="56"/>
        <end position="102"/>
    </location>
</feature>
<evidence type="ECO:0000313" key="11">
    <source>
        <dbReference type="EMBL" id="ODV63418.1"/>
    </source>
</evidence>
<organism evidence="11 12">
    <name type="scientific">Ascoidea rubescens DSM 1968</name>
    <dbReference type="NCBI Taxonomy" id="1344418"/>
    <lineage>
        <taxon>Eukaryota</taxon>
        <taxon>Fungi</taxon>
        <taxon>Dikarya</taxon>
        <taxon>Ascomycota</taxon>
        <taxon>Saccharomycotina</taxon>
        <taxon>Saccharomycetes</taxon>
        <taxon>Ascoideaceae</taxon>
        <taxon>Ascoidea</taxon>
    </lineage>
</organism>
<keyword evidence="4" id="KW-0597">Phosphoprotein</keyword>
<dbReference type="InterPro" id="IPR036898">
    <property type="entry name" value="RNA_pol_Rpb7-like_N_sf"/>
</dbReference>
<dbReference type="GO" id="GO:0006362">
    <property type="term" value="P:transcription elongation by RNA polymerase I"/>
    <property type="evidence" value="ECO:0007669"/>
    <property type="project" value="UniProtKB-ARBA"/>
</dbReference>
<keyword evidence="6 7" id="KW-0539">Nucleus</keyword>
<proteinExistence type="inferred from homology"/>
<dbReference type="Proteomes" id="UP000095038">
    <property type="component" value="Unassembled WGS sequence"/>
</dbReference>
<evidence type="ECO:0000259" key="9">
    <source>
        <dbReference type="Pfam" id="PF03876"/>
    </source>
</evidence>
<gene>
    <name evidence="11" type="ORF">ASCRUDRAFT_30048</name>
</gene>
<dbReference type="STRING" id="1344418.A0A1D2VP88"/>
<dbReference type="AlphaFoldDB" id="A0A1D2VP88"/>
<evidence type="ECO:0000256" key="4">
    <source>
        <dbReference type="ARBA" id="ARBA00022553"/>
    </source>
</evidence>
<keyword evidence="3 7" id="KW-0240">DNA-directed RNA polymerase</keyword>
<feature type="region of interest" description="Disordered" evidence="8">
    <location>
        <begin position="289"/>
        <end position="319"/>
    </location>
</feature>
<dbReference type="EMBL" id="KV454475">
    <property type="protein sequence ID" value="ODV63418.1"/>
    <property type="molecule type" value="Genomic_DNA"/>
</dbReference>
<sequence length="319" mass="35771">MSVVKTVEKRVIDNETTGKSAFFLKKKKVCSPLVRSKNKIGSNGLSQCFKNVTTRLYLSIAPCYVNDPINAIKVQHLDPLIMTFYNPLGGVILSYSNLRVSNSMFDEFAIITKIPKKKICLAKIQFDTPFAFLWVSVDFLIWKPEINDKIQGWCYMQTPSHIGLLIHDIFNATIKRNSIPSNWQFISNQIDEIDPNDDSTTHSLGHWLDSEGNKIDAKLDFFVKSIHSAGRAISIEGLLIDSNNEINFFSNNSSNNASTVTSHQTNSDNNSISNSNTILEANNASILSKYDNNSENDEDDEDNKIVNQSDNSDIDSDSD</sequence>
<dbReference type="Pfam" id="PF03876">
    <property type="entry name" value="SHS2_Rpb7-N"/>
    <property type="match status" value="1"/>
</dbReference>
<dbReference type="InParanoid" id="A0A1D2VP88"/>
<feature type="compositionally biased region" description="Low complexity" evidence="8">
    <location>
        <begin position="266"/>
        <end position="275"/>
    </location>
</feature>
<dbReference type="OrthoDB" id="10250504at2759"/>
<dbReference type="GO" id="GO:0006361">
    <property type="term" value="P:transcription initiation at RNA polymerase I promoter"/>
    <property type="evidence" value="ECO:0007669"/>
    <property type="project" value="UniProtKB-ARBA"/>
</dbReference>
<dbReference type="Gene3D" id="3.30.1490.120">
    <property type="entry name" value="RNA polymerase Rpb7-like, N-terminal domain"/>
    <property type="match status" value="1"/>
</dbReference>
<dbReference type="Gene3D" id="2.40.50.1060">
    <property type="match status" value="1"/>
</dbReference>
<evidence type="ECO:0000256" key="8">
    <source>
        <dbReference type="SAM" id="MobiDB-lite"/>
    </source>
</evidence>
<dbReference type="RefSeq" id="XP_020049725.1">
    <property type="nucleotide sequence ID" value="XM_020190156.1"/>
</dbReference>
<feature type="domain" description="RPA43 OB" evidence="10">
    <location>
        <begin position="144"/>
        <end position="239"/>
    </location>
</feature>
<reference evidence="12" key="1">
    <citation type="submission" date="2016-05" db="EMBL/GenBank/DDBJ databases">
        <title>Comparative genomics of biotechnologically important yeasts.</title>
        <authorList>
            <consortium name="DOE Joint Genome Institute"/>
            <person name="Riley R."/>
            <person name="Haridas S."/>
            <person name="Wolfe K.H."/>
            <person name="Lopes M.R."/>
            <person name="Hittinger C.T."/>
            <person name="Goker M."/>
            <person name="Salamov A."/>
            <person name="Wisecaver J."/>
            <person name="Long T.M."/>
            <person name="Aerts A.L."/>
            <person name="Barry K."/>
            <person name="Choi C."/>
            <person name="Clum A."/>
            <person name="Coughlan A.Y."/>
            <person name="Deshpande S."/>
            <person name="Douglass A.P."/>
            <person name="Hanson S.J."/>
            <person name="Klenk H.-P."/>
            <person name="Labutti K."/>
            <person name="Lapidus A."/>
            <person name="Lindquist E."/>
            <person name="Lipzen A."/>
            <person name="Meier-Kolthoff J.P."/>
            <person name="Ohm R.A."/>
            <person name="Otillar R.P."/>
            <person name="Pangilinan J."/>
            <person name="Peng Y."/>
            <person name="Rokas A."/>
            <person name="Rosa C.A."/>
            <person name="Scheuner C."/>
            <person name="Sibirny A.A."/>
            <person name="Slot J.C."/>
            <person name="Stielow J.B."/>
            <person name="Sun H."/>
            <person name="Kurtzman C.P."/>
            <person name="Blackwell M."/>
            <person name="Grigoriev I.V."/>
            <person name="Jeffries T.W."/>
        </authorList>
    </citation>
    <scope>NUCLEOTIDE SEQUENCE [LARGE SCALE GENOMIC DNA]</scope>
    <source>
        <strain evidence="12">DSM 1968</strain>
    </source>
</reference>
<dbReference type="CDD" id="cd04328">
    <property type="entry name" value="RNAP_I_Rpa43_N"/>
    <property type="match status" value="1"/>
</dbReference>
<dbReference type="InterPro" id="IPR045113">
    <property type="entry name" value="Rpb7-like"/>
</dbReference>
<evidence type="ECO:0000256" key="1">
    <source>
        <dbReference type="ARBA" id="ARBA00004604"/>
    </source>
</evidence>